<organism evidence="9 10">
    <name type="scientific">Campylobacter hominis (strain ATCC BAA-381 / DSM 21671 / CCUG 45161 / LMG 19568 / NCTC 13146 / CH001A)</name>
    <dbReference type="NCBI Taxonomy" id="360107"/>
    <lineage>
        <taxon>Bacteria</taxon>
        <taxon>Pseudomonadati</taxon>
        <taxon>Campylobacterota</taxon>
        <taxon>Epsilonproteobacteria</taxon>
        <taxon>Campylobacterales</taxon>
        <taxon>Campylobacteraceae</taxon>
        <taxon>Campylobacter</taxon>
    </lineage>
</organism>
<dbReference type="NCBIfam" id="TIGR02227">
    <property type="entry name" value="sigpep_I_bact"/>
    <property type="match status" value="1"/>
</dbReference>
<dbReference type="Pfam" id="PF10502">
    <property type="entry name" value="Peptidase_S26"/>
    <property type="match status" value="1"/>
</dbReference>
<dbReference type="PRINTS" id="PR00727">
    <property type="entry name" value="LEADERPTASE"/>
</dbReference>
<dbReference type="OrthoDB" id="9815782at2"/>
<evidence type="ECO:0000256" key="1">
    <source>
        <dbReference type="ARBA" id="ARBA00000677"/>
    </source>
</evidence>
<feature type="domain" description="Peptidase S26" evidence="8">
    <location>
        <begin position="13"/>
        <end position="246"/>
    </location>
</feature>
<dbReference type="GO" id="GO:0016020">
    <property type="term" value="C:membrane"/>
    <property type="evidence" value="ECO:0007669"/>
    <property type="project" value="UniProtKB-SubCell"/>
</dbReference>
<evidence type="ECO:0000256" key="7">
    <source>
        <dbReference type="RuleBase" id="RU362042"/>
    </source>
</evidence>
<dbReference type="InterPro" id="IPR000223">
    <property type="entry name" value="Pept_S26A_signal_pept_1"/>
</dbReference>
<feature type="active site" evidence="6">
    <location>
        <position position="106"/>
    </location>
</feature>
<comment type="catalytic activity">
    <reaction evidence="1 7">
        <text>Cleavage of hydrophobic, N-terminal signal or leader sequences from secreted and periplasmic proteins.</text>
        <dbReference type="EC" id="3.4.21.89"/>
    </reaction>
</comment>
<keyword evidence="7" id="KW-1133">Transmembrane helix</keyword>
<sequence length="278" mass="32739">MKILAKLYKFCSSWTGTFIIVFIVIFFIAQAFVIPSGSMKNTLLVGDFLFAKKFVYGIPTPHIPWLEIPVLPDFNNNGHLIEGNRPKRGEIVIFRNPENTKIHFVKRLFAVGGDEVIFDFKNMYLRPHEGDDFIDKNYDKKDIVILNGKKFVCEPYKYKGIHYDEKVDMVSATLHYLKINKFYMQPLIVSEISQDLTNKIGFNAYYAKIANDEFFMVGDNRNHSNDSRFWGSVPYKLIVGKPWFVYFSWNSKKEIRWERIGRFVDTLQNDERFIYEQD</sequence>
<dbReference type="RefSeq" id="WP_012108893.1">
    <property type="nucleotide sequence ID" value="NC_009714.1"/>
</dbReference>
<keyword evidence="7" id="KW-0645">Protease</keyword>
<feature type="active site" evidence="6">
    <location>
        <position position="38"/>
    </location>
</feature>
<evidence type="ECO:0000256" key="3">
    <source>
        <dbReference type="ARBA" id="ARBA00013208"/>
    </source>
</evidence>
<dbReference type="eggNOG" id="COG0681">
    <property type="taxonomic scope" value="Bacteria"/>
</dbReference>
<dbReference type="GO" id="GO:0006465">
    <property type="term" value="P:signal peptide processing"/>
    <property type="evidence" value="ECO:0007669"/>
    <property type="project" value="InterPro"/>
</dbReference>
<keyword evidence="7" id="KW-0812">Transmembrane</keyword>
<keyword evidence="5 7" id="KW-0378">Hydrolase</keyword>
<keyword evidence="7" id="KW-0472">Membrane</keyword>
<protein>
    <recommendedName>
        <fullName evidence="4 7">Signal peptidase I</fullName>
        <ecNumber evidence="3 7">3.4.21.89</ecNumber>
    </recommendedName>
</protein>
<comment type="similarity">
    <text evidence="2 7">Belongs to the peptidase S26 family.</text>
</comment>
<evidence type="ECO:0000256" key="4">
    <source>
        <dbReference type="ARBA" id="ARBA00019232"/>
    </source>
</evidence>
<dbReference type="STRING" id="360107.CHAB381_1037"/>
<accession>A7I255</accession>
<dbReference type="PANTHER" id="PTHR43390:SF1">
    <property type="entry name" value="CHLOROPLAST PROCESSING PEPTIDASE"/>
    <property type="match status" value="1"/>
</dbReference>
<reference evidence="10" key="1">
    <citation type="submission" date="2007-07" db="EMBL/GenBank/DDBJ databases">
        <title>Complete genome sequence of Campylobacter hominis ATCC BAA-381, a commensal isolated from the human gastrointestinal tract.</title>
        <authorList>
            <person name="Fouts D.E."/>
            <person name="Mongodin E.F."/>
            <person name="Puiu D."/>
            <person name="Sebastian Y."/>
            <person name="Miller W.G."/>
            <person name="Mandrell R.E."/>
            <person name="Nelson K.E."/>
        </authorList>
    </citation>
    <scope>NUCLEOTIDE SEQUENCE [LARGE SCALE GENOMIC DNA]</scope>
    <source>
        <strain evidence="10">ATCC BAA-381 / LMG 19568 / NCTC 13146 / CH001A</strain>
    </source>
</reference>
<name>A7I255_CAMHC</name>
<dbReference type="InterPro" id="IPR019533">
    <property type="entry name" value="Peptidase_S26"/>
</dbReference>
<dbReference type="KEGG" id="cha:CHAB381_1037"/>
<dbReference type="CDD" id="cd06530">
    <property type="entry name" value="S26_SPase_I"/>
    <property type="match status" value="1"/>
</dbReference>
<evidence type="ECO:0000256" key="6">
    <source>
        <dbReference type="PIRSR" id="PIRSR600223-1"/>
    </source>
</evidence>
<dbReference type="PROSITE" id="PS00761">
    <property type="entry name" value="SPASE_I_3"/>
    <property type="match status" value="1"/>
</dbReference>
<dbReference type="InterPro" id="IPR036286">
    <property type="entry name" value="LexA/Signal_pep-like_sf"/>
</dbReference>
<evidence type="ECO:0000259" key="8">
    <source>
        <dbReference type="Pfam" id="PF10502"/>
    </source>
</evidence>
<evidence type="ECO:0000313" key="10">
    <source>
        <dbReference type="Proteomes" id="UP000002407"/>
    </source>
</evidence>
<gene>
    <name evidence="9" type="primary">lepB</name>
    <name evidence="9" type="ordered locus">CHAB381_1037</name>
</gene>
<keyword evidence="10" id="KW-1185">Reference proteome</keyword>
<dbReference type="SUPFAM" id="SSF51306">
    <property type="entry name" value="LexA/Signal peptidase"/>
    <property type="match status" value="1"/>
</dbReference>
<dbReference type="InterPro" id="IPR019758">
    <property type="entry name" value="Pept_S26A_signal_pept_1_CS"/>
</dbReference>
<dbReference type="Proteomes" id="UP000002407">
    <property type="component" value="Chromosome"/>
</dbReference>
<dbReference type="AlphaFoldDB" id="A7I255"/>
<feature type="transmembrane region" description="Helical" evidence="7">
    <location>
        <begin position="12"/>
        <end position="33"/>
    </location>
</feature>
<dbReference type="HOGENOM" id="CLU_028723_1_3_7"/>
<dbReference type="GO" id="GO:0009003">
    <property type="term" value="F:signal peptidase activity"/>
    <property type="evidence" value="ECO:0007669"/>
    <property type="project" value="UniProtKB-EC"/>
</dbReference>
<dbReference type="Gene3D" id="2.10.109.10">
    <property type="entry name" value="Umud Fragment, subunit A"/>
    <property type="match status" value="1"/>
</dbReference>
<comment type="subcellular location">
    <subcellularLocation>
        <location evidence="7">Membrane</location>
        <topology evidence="7">Single-pass type II membrane protein</topology>
    </subcellularLocation>
</comment>
<dbReference type="EC" id="3.4.21.89" evidence="3 7"/>
<evidence type="ECO:0000256" key="5">
    <source>
        <dbReference type="ARBA" id="ARBA00022801"/>
    </source>
</evidence>
<evidence type="ECO:0000256" key="2">
    <source>
        <dbReference type="ARBA" id="ARBA00009370"/>
    </source>
</evidence>
<evidence type="ECO:0000313" key="9">
    <source>
        <dbReference type="EMBL" id="ABS51224.1"/>
    </source>
</evidence>
<dbReference type="GO" id="GO:0004252">
    <property type="term" value="F:serine-type endopeptidase activity"/>
    <property type="evidence" value="ECO:0007669"/>
    <property type="project" value="InterPro"/>
</dbReference>
<dbReference type="PANTHER" id="PTHR43390">
    <property type="entry name" value="SIGNAL PEPTIDASE I"/>
    <property type="match status" value="1"/>
</dbReference>
<dbReference type="EMBL" id="CP000776">
    <property type="protein sequence ID" value="ABS51224.1"/>
    <property type="molecule type" value="Genomic_DNA"/>
</dbReference>
<proteinExistence type="inferred from homology"/>